<sequence length="123" mass="13519">MQYLLLIYSAERDWNQLTDSEREHGVAAYQAYTEALTKADVLVGSNRLRPTSTATTVRLVDGKPQVLDGPYSDSKEQLAGYYLIDAPDLDAAIAWAARCPGASHGVMEVRPVWKPPYYAAADA</sequence>
<organism evidence="3 4">
    <name type="scientific">Trinickia soli</name>
    <dbReference type="NCBI Taxonomy" id="380675"/>
    <lineage>
        <taxon>Bacteria</taxon>
        <taxon>Pseudomonadati</taxon>
        <taxon>Pseudomonadota</taxon>
        <taxon>Betaproteobacteria</taxon>
        <taxon>Burkholderiales</taxon>
        <taxon>Burkholderiaceae</taxon>
        <taxon>Trinickia</taxon>
    </lineage>
</organism>
<dbReference type="PANTHER" id="PTHR35174">
    <property type="entry name" value="BLL7171 PROTEIN-RELATED"/>
    <property type="match status" value="1"/>
</dbReference>
<dbReference type="Proteomes" id="UP000235347">
    <property type="component" value="Unassembled WGS sequence"/>
</dbReference>
<comment type="caution">
    <text evidence="3">The sequence shown here is derived from an EMBL/GenBank/DDBJ whole genome shotgun (WGS) entry which is preliminary data.</text>
</comment>
<dbReference type="SUPFAM" id="SSF54909">
    <property type="entry name" value="Dimeric alpha+beta barrel"/>
    <property type="match status" value="1"/>
</dbReference>
<dbReference type="Pfam" id="PF03795">
    <property type="entry name" value="YCII"/>
    <property type="match status" value="1"/>
</dbReference>
<name>A0A2N7W422_9BURK</name>
<feature type="domain" description="YCII-related" evidence="2">
    <location>
        <begin position="1"/>
        <end position="113"/>
    </location>
</feature>
<evidence type="ECO:0000313" key="3">
    <source>
        <dbReference type="EMBL" id="PMS24157.1"/>
    </source>
</evidence>
<proteinExistence type="inferred from homology"/>
<dbReference type="InterPro" id="IPR005545">
    <property type="entry name" value="YCII"/>
</dbReference>
<gene>
    <name evidence="3" type="ORF">C0Z19_14925</name>
</gene>
<dbReference type="AlphaFoldDB" id="A0A2N7W422"/>
<dbReference type="EMBL" id="PNYB01000011">
    <property type="protein sequence ID" value="PMS24157.1"/>
    <property type="molecule type" value="Genomic_DNA"/>
</dbReference>
<protein>
    <recommendedName>
        <fullName evidence="2">YCII-related domain-containing protein</fullName>
    </recommendedName>
</protein>
<dbReference type="InterPro" id="IPR011008">
    <property type="entry name" value="Dimeric_a/b-barrel"/>
</dbReference>
<dbReference type="PANTHER" id="PTHR35174:SF3">
    <property type="entry name" value="BLL7171 PROTEIN"/>
    <property type="match status" value="1"/>
</dbReference>
<keyword evidence="4" id="KW-1185">Reference proteome</keyword>
<evidence type="ECO:0000256" key="1">
    <source>
        <dbReference type="ARBA" id="ARBA00007689"/>
    </source>
</evidence>
<reference evidence="3 4" key="1">
    <citation type="submission" date="2018-01" db="EMBL/GenBank/DDBJ databases">
        <title>Whole genome analyses suggest that Burkholderia sensu lato contains two further novel genera in the rhizoxinica-symbiotica group Mycetohabitans gen. nov., and Trinickia gen. nov.: implications for the evolution of diazotrophy and nodulation in the Burkholderiaceae.</title>
        <authorList>
            <person name="Estrada-de los Santos P."/>
            <person name="Palmer M."/>
            <person name="Chavez-Ramirez B."/>
            <person name="Beukes C."/>
            <person name="Steenkamp E.T."/>
            <person name="Hirsch A.M."/>
            <person name="Manyaka P."/>
            <person name="Maluk M."/>
            <person name="Lafos M."/>
            <person name="Crook M."/>
            <person name="Gross E."/>
            <person name="Simon M.F."/>
            <person name="Bueno dos Reis Junior F."/>
            <person name="Poole P.S."/>
            <person name="Venter S.N."/>
            <person name="James E.K."/>
        </authorList>
    </citation>
    <scope>NUCLEOTIDE SEQUENCE [LARGE SCALE GENOMIC DNA]</scope>
    <source>
        <strain evidence="3 4">GP25-8</strain>
    </source>
</reference>
<comment type="similarity">
    <text evidence="1">Belongs to the YciI family.</text>
</comment>
<evidence type="ECO:0000259" key="2">
    <source>
        <dbReference type="Pfam" id="PF03795"/>
    </source>
</evidence>
<accession>A0A2N7W422</accession>
<dbReference type="Gene3D" id="3.30.70.1060">
    <property type="entry name" value="Dimeric alpha+beta barrel"/>
    <property type="match status" value="1"/>
</dbReference>
<dbReference type="RefSeq" id="WP_102610641.1">
    <property type="nucleotide sequence ID" value="NZ_CADIKD010000013.1"/>
</dbReference>
<evidence type="ECO:0000313" key="4">
    <source>
        <dbReference type="Proteomes" id="UP000235347"/>
    </source>
</evidence>